<name>A0A6P8H4H6_ACTTE</name>
<dbReference type="OrthoDB" id="166212at2759"/>
<protein>
    <submittedName>
        <fullName evidence="2">Uncharacterized protein LOC116288589 isoform X1</fullName>
    </submittedName>
</protein>
<dbReference type="RefSeq" id="XP_031551254.1">
    <property type="nucleotide sequence ID" value="XM_031695394.1"/>
</dbReference>
<organism evidence="1 2">
    <name type="scientific">Actinia tenebrosa</name>
    <name type="common">Australian red waratah sea anemone</name>
    <dbReference type="NCBI Taxonomy" id="6105"/>
    <lineage>
        <taxon>Eukaryota</taxon>
        <taxon>Metazoa</taxon>
        <taxon>Cnidaria</taxon>
        <taxon>Anthozoa</taxon>
        <taxon>Hexacorallia</taxon>
        <taxon>Actiniaria</taxon>
        <taxon>Actiniidae</taxon>
        <taxon>Actinia</taxon>
    </lineage>
</organism>
<reference evidence="2" key="1">
    <citation type="submission" date="2025-08" db="UniProtKB">
        <authorList>
            <consortium name="RefSeq"/>
        </authorList>
    </citation>
    <scope>IDENTIFICATION</scope>
    <source>
        <tissue evidence="2">Tentacle</tissue>
    </source>
</reference>
<accession>A0A6P8H4H6</accession>
<dbReference type="Gene3D" id="2.60.120.10">
    <property type="entry name" value="Jelly Rolls"/>
    <property type="match status" value="1"/>
</dbReference>
<evidence type="ECO:0000313" key="1">
    <source>
        <dbReference type="Proteomes" id="UP000515163"/>
    </source>
</evidence>
<dbReference type="InterPro" id="IPR018490">
    <property type="entry name" value="cNMP-bd_dom_sf"/>
</dbReference>
<dbReference type="KEGG" id="aten:116288589"/>
<keyword evidence="1" id="KW-1185">Reference proteome</keyword>
<dbReference type="Proteomes" id="UP000515163">
    <property type="component" value="Unplaced"/>
</dbReference>
<proteinExistence type="predicted"/>
<dbReference type="InParanoid" id="A0A6P8H4H6"/>
<dbReference type="InterPro" id="IPR014710">
    <property type="entry name" value="RmlC-like_jellyroll"/>
</dbReference>
<sequence length="202" mass="23378">MRTSIQIILRGNKSDGEFVYFIKSGQCRVVMEMNLVTRILPFGATKLIFPPEEAEKRKAFQMTENDTMKKHFLVVRVLGKGDFFGLGEHTNNMVVVTAGKVELMHVPRIVLARANRGIILTEMREYLLQSIPSTNQIFHSYVDEIKWKAYKRQMILELLEKRKRKNDITTFKDVPLTIRSAHPDYLTQYAIPPKLSIIPLRA</sequence>
<dbReference type="GeneID" id="116288589"/>
<dbReference type="AlphaFoldDB" id="A0A6P8H4H6"/>
<gene>
    <name evidence="2" type="primary">LOC116288589</name>
</gene>
<dbReference type="SUPFAM" id="SSF51206">
    <property type="entry name" value="cAMP-binding domain-like"/>
    <property type="match status" value="1"/>
</dbReference>
<evidence type="ECO:0000313" key="2">
    <source>
        <dbReference type="RefSeq" id="XP_031551254.1"/>
    </source>
</evidence>